<dbReference type="GO" id="GO:0006890">
    <property type="term" value="P:retrograde vesicle-mediated transport, Golgi to endoplasmic reticulum"/>
    <property type="evidence" value="ECO:0007669"/>
    <property type="project" value="TreeGrafter"/>
</dbReference>
<evidence type="ECO:0000256" key="4">
    <source>
        <dbReference type="ARBA" id="ARBA00022448"/>
    </source>
</evidence>
<evidence type="ECO:0000256" key="6">
    <source>
        <dbReference type="ARBA" id="ARBA00023034"/>
    </source>
</evidence>
<comment type="caution">
    <text evidence="11">The sequence shown here is derived from an EMBL/GenBank/DDBJ whole genome shotgun (WGS) entry which is preliminary data.</text>
</comment>
<dbReference type="GO" id="GO:0015031">
    <property type="term" value="P:protein transport"/>
    <property type="evidence" value="ECO:0007669"/>
    <property type="project" value="UniProtKB-KW"/>
</dbReference>
<keyword evidence="7" id="KW-0472">Membrane</keyword>
<dbReference type="GO" id="GO:0007030">
    <property type="term" value="P:Golgi organization"/>
    <property type="evidence" value="ECO:0007669"/>
    <property type="project" value="TreeGrafter"/>
</dbReference>
<dbReference type="InterPro" id="IPR048682">
    <property type="entry name" value="COG4"/>
</dbReference>
<gene>
    <name evidence="11" type="ORF">T02_1318</name>
</gene>
<dbReference type="OrthoDB" id="47059at2759"/>
<comment type="similarity">
    <text evidence="2">Belongs to the COG4 family.</text>
</comment>
<feature type="domain" description="COG4 transport protein middle alpha-helical bundle" evidence="10">
    <location>
        <begin position="219"/>
        <end position="527"/>
    </location>
</feature>
<keyword evidence="12" id="KW-1185">Reference proteome</keyword>
<accession>A0A0V1LFZ2</accession>
<dbReference type="Gene3D" id="1.10.287.1060">
    <property type="entry name" value="ESAT-6-like"/>
    <property type="match status" value="1"/>
</dbReference>
<dbReference type="SMART" id="SM00762">
    <property type="entry name" value="Cog4"/>
    <property type="match status" value="1"/>
</dbReference>
<keyword evidence="9" id="KW-0732">Signal</keyword>
<organism evidence="11 12">
    <name type="scientific">Trichinella nativa</name>
    <dbReference type="NCBI Taxonomy" id="6335"/>
    <lineage>
        <taxon>Eukaryota</taxon>
        <taxon>Metazoa</taxon>
        <taxon>Ecdysozoa</taxon>
        <taxon>Nematoda</taxon>
        <taxon>Enoplea</taxon>
        <taxon>Dorylaimia</taxon>
        <taxon>Trichinellida</taxon>
        <taxon>Trichinellidae</taxon>
        <taxon>Trichinella</taxon>
    </lineage>
</organism>
<dbReference type="PANTHER" id="PTHR24016:SF0">
    <property type="entry name" value="CONSERVED OLIGOMERIC GOLGI COMPLEX SUBUNIT 4"/>
    <property type="match status" value="1"/>
</dbReference>
<evidence type="ECO:0000256" key="1">
    <source>
        <dbReference type="ARBA" id="ARBA00004395"/>
    </source>
</evidence>
<keyword evidence="4" id="KW-0813">Transport</keyword>
<evidence type="ECO:0000256" key="7">
    <source>
        <dbReference type="ARBA" id="ARBA00023136"/>
    </source>
</evidence>
<keyword evidence="5" id="KW-0653">Protein transport</keyword>
<dbReference type="Pfam" id="PF20662">
    <property type="entry name" value="COG4_C"/>
    <property type="match status" value="1"/>
</dbReference>
<dbReference type="InterPro" id="IPR013167">
    <property type="entry name" value="COG4_M"/>
</dbReference>
<dbReference type="GO" id="GO:0000139">
    <property type="term" value="C:Golgi membrane"/>
    <property type="evidence" value="ECO:0007669"/>
    <property type="project" value="UniProtKB-SubCell"/>
</dbReference>
<name>A0A0V1LFZ2_9BILA</name>
<dbReference type="InterPro" id="IPR048680">
    <property type="entry name" value="COG4_N"/>
</dbReference>
<feature type="signal peptide" evidence="9">
    <location>
        <begin position="1"/>
        <end position="17"/>
    </location>
</feature>
<evidence type="ECO:0000256" key="2">
    <source>
        <dbReference type="ARBA" id="ARBA00009215"/>
    </source>
</evidence>
<evidence type="ECO:0000256" key="3">
    <source>
        <dbReference type="ARBA" id="ARBA00020975"/>
    </source>
</evidence>
<dbReference type="PANTHER" id="PTHR24016">
    <property type="entry name" value="CONSERVED OLIGOMERIC GOLGI COMPLEX SUBUNIT 4"/>
    <property type="match status" value="1"/>
</dbReference>
<keyword evidence="6" id="KW-0333">Golgi apparatus</keyword>
<evidence type="ECO:0000256" key="9">
    <source>
        <dbReference type="SAM" id="SignalP"/>
    </source>
</evidence>
<dbReference type="Pfam" id="PF20663">
    <property type="entry name" value="COG4_N"/>
    <property type="match status" value="1"/>
</dbReference>
<dbReference type="Proteomes" id="UP000054721">
    <property type="component" value="Unassembled WGS sequence"/>
</dbReference>
<evidence type="ECO:0000259" key="10">
    <source>
        <dbReference type="SMART" id="SM00762"/>
    </source>
</evidence>
<evidence type="ECO:0000256" key="8">
    <source>
        <dbReference type="ARBA" id="ARBA00031340"/>
    </source>
</evidence>
<dbReference type="InterPro" id="IPR029526">
    <property type="entry name" value="PGBD"/>
</dbReference>
<dbReference type="Pfam" id="PF13843">
    <property type="entry name" value="DDE_Tnp_1_7"/>
    <property type="match status" value="1"/>
</dbReference>
<protein>
    <recommendedName>
        <fullName evidence="3">Conserved oligomeric Golgi complex subunit 4</fullName>
    </recommendedName>
    <alternativeName>
        <fullName evidence="8">Component of oligomeric Golgi complex 4</fullName>
    </alternativeName>
</protein>
<sequence>MLSELIISFTLLVNAGAVLNFKYRSAEDNFSVEEGYRSFGNNNNFSFIRFIVQFSSDFFPIDKMLPFDFTNQLDQCRVELDRLNVDASALDTEIRSLLVASSQRARELAGPLVRVEGEIATAESDFRQLANVFTSNWTLANGIGARVRRLDTAKIRVVDCMQLVDDALDSRLCVDGVQSSLAAGQYDRAADQLRRFLGVDAAVRRLASGDGAHDSTSLMLDARDRLRAILVDEFDRADRRDDNASVERFFKLFPLIGEHELGLAEFGAQLTRRLADLVQRSLTVVDDSGQPPFVDALRLLLDWLVRLIDAQQPIVDSCYGPGKLFVLWRLLQAQCDVEAGRILDNFFDHRQFYKKLSLAENCLKQSAASRTTVVDPLDLDAMLSEITLIRTCVQLYFKFVRRKVSIGIGKMPDETAKQKEEKQRLEEKFQTHLSNCVLNCRMEELLGQYVAIEEYYMRESILKAIRLECRESGTLLSSVVDDCFFIISKSVRRALATSDVDCICAMLNHACALLETHHLAHLKSRLKLGYPSSTGGLAEAYSTAAIAYASVVHQGKISGAGGIGSGSGSGGASGGGGIGDSTTDKLREDYLTALNDCGVSVECVEKLKNRLKDDFRNVLLQLNDVDQQKLDSCLGQLDETANKFHSALSDAVDQLVRTSFKPRLRLAVDGFFNDTHAPSELEFVELESRGLFVENIIGCLQLLLEDLRQSLGERPLAMVHATTASLTADLLEKATLKGTYNRLGGLLLDKQIRKLAGYWTQFAGWSTRQRFSRLDQIVSLLNVDSVADAQDYCQSESVTWLLNLAEIRQVLALRIDLPGNEILDERLYPFKGRCQFRQYMPKKPAKYGIKFWVACCSKSSYAWNMQIYTGKPSSGTREKNQGMRVVLDMVCDGKGSKPDIILHYSNTEGGVDNLDKMASTYSCQGMTVRWPLVIFYNIIDVYAYNAYVLWTEKHPAWNVGRLHKRGLFVEELGKALVQPEMMMSKTLPRTAAAKSAVERLRKDAEQPSTSGITDTDTGEIQKDDFYLLKFGQICAVFTIQELLE</sequence>
<proteinExistence type="inferred from homology"/>
<comment type="subcellular location">
    <subcellularLocation>
        <location evidence="1">Golgi apparatus membrane</location>
        <topology evidence="1">Peripheral membrane protein</topology>
    </subcellularLocation>
</comment>
<evidence type="ECO:0000313" key="12">
    <source>
        <dbReference type="Proteomes" id="UP000054721"/>
    </source>
</evidence>
<dbReference type="EMBL" id="JYDW01000060">
    <property type="protein sequence ID" value="KRZ58268.1"/>
    <property type="molecule type" value="Genomic_DNA"/>
</dbReference>
<dbReference type="Gene3D" id="1.20.58.1970">
    <property type="match status" value="1"/>
</dbReference>
<evidence type="ECO:0000256" key="5">
    <source>
        <dbReference type="ARBA" id="ARBA00022927"/>
    </source>
</evidence>
<dbReference type="AlphaFoldDB" id="A0A0V1LFZ2"/>
<dbReference type="GO" id="GO:0017119">
    <property type="term" value="C:Golgi transport complex"/>
    <property type="evidence" value="ECO:0007669"/>
    <property type="project" value="TreeGrafter"/>
</dbReference>
<evidence type="ECO:0000313" key="11">
    <source>
        <dbReference type="EMBL" id="KRZ58268.1"/>
    </source>
</evidence>
<reference evidence="11 12" key="1">
    <citation type="submission" date="2015-05" db="EMBL/GenBank/DDBJ databases">
        <title>Evolution of Trichinella species and genotypes.</title>
        <authorList>
            <person name="Korhonen P.K."/>
            <person name="Edoardo P."/>
            <person name="Giuseppe L.R."/>
            <person name="Gasser R.B."/>
        </authorList>
    </citation>
    <scope>NUCLEOTIDE SEQUENCE [LARGE SCALE GENOMIC DNA]</scope>
    <source>
        <strain evidence="11">ISS10</strain>
    </source>
</reference>
<dbReference type="Pfam" id="PF08318">
    <property type="entry name" value="COG4_m"/>
    <property type="match status" value="1"/>
</dbReference>
<dbReference type="STRING" id="6335.A0A0V1LFZ2"/>
<feature type="chain" id="PRO_5006881798" description="Conserved oligomeric Golgi complex subunit 4" evidence="9">
    <location>
        <begin position="18"/>
        <end position="1044"/>
    </location>
</feature>
<dbReference type="InterPro" id="IPR048684">
    <property type="entry name" value="COG4_C"/>
</dbReference>